<name>A0A4D6U7L8_PLESH</name>
<sequence>MIYLLHHNSKNVKNKIVELQKNLEKKVLFLISLVNHSNPYVALAD</sequence>
<evidence type="ECO:0000313" key="1">
    <source>
        <dbReference type="EMBL" id="QCH03212.1"/>
    </source>
</evidence>
<organism evidence="1">
    <name type="scientific">Plesiomonas shigelloides</name>
    <name type="common">Aeromonas shigelloides</name>
    <dbReference type="NCBI Taxonomy" id="703"/>
    <lineage>
        <taxon>Bacteria</taxon>
        <taxon>Pseudomonadati</taxon>
        <taxon>Pseudomonadota</taxon>
        <taxon>Gammaproteobacteria</taxon>
        <taxon>Enterobacterales</taxon>
        <taxon>Enterobacteriaceae</taxon>
        <taxon>Plesiomonas</taxon>
    </lineage>
</organism>
<accession>A0A4D6U7L8</accession>
<reference evidence="1" key="1">
    <citation type="journal article" date="2019" name="Front. Microbiol.">
        <title>O-Antigen Gene Clusters of Plesiomonas shigelloides Serogroups and Its Application in Development of a Molecular Serotyping Scheme.</title>
        <authorList>
            <person name="Xi D."/>
            <person name="Wang X."/>
            <person name="Ning K."/>
            <person name="Liu Q."/>
            <person name="Jing F."/>
            <person name="Guo X."/>
            <person name="Cao B."/>
        </authorList>
    </citation>
    <scope>NUCLEOTIDE SEQUENCE</scope>
    <source>
        <strain evidence="1">O26H1a1c</strain>
    </source>
</reference>
<proteinExistence type="predicted"/>
<protein>
    <submittedName>
        <fullName evidence="1">Uncharacterized protein</fullName>
    </submittedName>
</protein>
<dbReference type="AlphaFoldDB" id="A0A4D6U7L8"/>
<gene>
    <name evidence="1" type="primary">orf20</name>
</gene>
<dbReference type="EMBL" id="MK551184">
    <property type="protein sequence ID" value="QCH03212.1"/>
    <property type="molecule type" value="Genomic_DNA"/>
</dbReference>